<evidence type="ECO:0000313" key="2">
    <source>
        <dbReference type="EMBL" id="MEQ2453545.1"/>
    </source>
</evidence>
<evidence type="ECO:0000256" key="1">
    <source>
        <dbReference type="SAM" id="MobiDB-lite"/>
    </source>
</evidence>
<protein>
    <submittedName>
        <fullName evidence="2">Uncharacterized protein</fullName>
    </submittedName>
</protein>
<evidence type="ECO:0000313" key="3">
    <source>
        <dbReference type="Proteomes" id="UP001482186"/>
    </source>
</evidence>
<dbReference type="Proteomes" id="UP001482186">
    <property type="component" value="Unassembled WGS sequence"/>
</dbReference>
<dbReference type="EMBL" id="JBBNFM010000003">
    <property type="protein sequence ID" value="MEQ2453545.1"/>
    <property type="molecule type" value="Genomic_DNA"/>
</dbReference>
<comment type="caution">
    <text evidence="2">The sequence shown here is derived from an EMBL/GenBank/DDBJ whole genome shotgun (WGS) entry which is preliminary data.</text>
</comment>
<dbReference type="RefSeq" id="WP_021944656.1">
    <property type="nucleotide sequence ID" value="NZ_JAOQJS010000001.1"/>
</dbReference>
<organism evidence="2 3">
    <name type="scientific">Coprococcus ammoniilyticus</name>
    <dbReference type="NCBI Taxonomy" id="2981785"/>
    <lineage>
        <taxon>Bacteria</taxon>
        <taxon>Bacillati</taxon>
        <taxon>Bacillota</taxon>
        <taxon>Clostridia</taxon>
        <taxon>Lachnospirales</taxon>
        <taxon>Lachnospiraceae</taxon>
        <taxon>Coprococcus</taxon>
    </lineage>
</organism>
<proteinExistence type="predicted"/>
<feature type="region of interest" description="Disordered" evidence="1">
    <location>
        <begin position="21"/>
        <end position="42"/>
    </location>
</feature>
<sequence length="42" mass="5208">MDVWKAVRAFVALLRKERKELPDDPERKKELFDRIEHDRQSR</sequence>
<gene>
    <name evidence="2" type="ORF">AAAT04_05715</name>
</gene>
<name>A0ABV1EG37_9FIRM</name>
<reference evidence="2 3" key="1">
    <citation type="submission" date="2024-04" db="EMBL/GenBank/DDBJ databases">
        <title>Human intestinal bacterial collection.</title>
        <authorList>
            <person name="Pauvert C."/>
            <person name="Hitch T.C.A."/>
            <person name="Clavel T."/>
        </authorList>
    </citation>
    <scope>NUCLEOTIDE SEQUENCE [LARGE SCALE GENOMIC DNA]</scope>
    <source>
        <strain evidence="2 3">CLA-AA-H141</strain>
    </source>
</reference>
<keyword evidence="3" id="KW-1185">Reference proteome</keyword>
<accession>A0ABV1EG37</accession>